<dbReference type="PANTHER" id="PTHR31157:SF1">
    <property type="entry name" value="SCP DOMAIN-CONTAINING PROTEIN"/>
    <property type="match status" value="1"/>
</dbReference>
<evidence type="ECO:0000313" key="3">
    <source>
        <dbReference type="EMBL" id="KKR82585.1"/>
    </source>
</evidence>
<dbReference type="SUPFAM" id="SSF55797">
    <property type="entry name" value="PR-1-like"/>
    <property type="match status" value="1"/>
</dbReference>
<dbReference type="PATRIC" id="fig|1618424.3.peg.905"/>
<dbReference type="EMBL" id="LCAB01000011">
    <property type="protein sequence ID" value="KKR82585.1"/>
    <property type="molecule type" value="Genomic_DNA"/>
</dbReference>
<feature type="transmembrane region" description="Helical" evidence="1">
    <location>
        <begin position="290"/>
        <end position="310"/>
    </location>
</feature>
<dbReference type="Proteomes" id="UP000034601">
    <property type="component" value="Unassembled WGS sequence"/>
</dbReference>
<dbReference type="InterPro" id="IPR014044">
    <property type="entry name" value="CAP_dom"/>
</dbReference>
<accession>A0A0G0WEA4</accession>
<organism evidence="3 4">
    <name type="scientific">Candidatus Daviesbacteria bacterium GW2011_GWA2_40_9</name>
    <dbReference type="NCBI Taxonomy" id="1618424"/>
    <lineage>
        <taxon>Bacteria</taxon>
        <taxon>Candidatus Daviesiibacteriota</taxon>
    </lineage>
</organism>
<proteinExistence type="predicted"/>
<feature type="domain" description="SCP" evidence="2">
    <location>
        <begin position="64"/>
        <end position="180"/>
    </location>
</feature>
<comment type="caution">
    <text evidence="3">The sequence shown here is derived from an EMBL/GenBank/DDBJ whole genome shotgun (WGS) entry which is preliminary data.</text>
</comment>
<reference evidence="3 4" key="1">
    <citation type="journal article" date="2015" name="Nature">
        <title>rRNA introns, odd ribosomes, and small enigmatic genomes across a large radiation of phyla.</title>
        <authorList>
            <person name="Brown C.T."/>
            <person name="Hug L.A."/>
            <person name="Thomas B.C."/>
            <person name="Sharon I."/>
            <person name="Castelle C.J."/>
            <person name="Singh A."/>
            <person name="Wilkins M.J."/>
            <person name="Williams K.H."/>
            <person name="Banfield J.F."/>
        </authorList>
    </citation>
    <scope>NUCLEOTIDE SEQUENCE [LARGE SCALE GENOMIC DNA]</scope>
</reference>
<sequence>MKKFSHYFLPHPQTHQKAHLLSWHFLLIYLLLFMLLRVGLDLVSIYQPGVLGVAANINMQRVIEETNRERQQKGFPPLVENPNLAAAARAKAANMFEENYWAHFSPTGKDPWGFITKSGYKFVYAGENLAKNFQTSEEVVQAWMNSSSHRDNLLNSKYQEIGIAVVDGTLQGQQTTLVVQMFGTPYTKAAVPQSAPQTDLVGKKVSLDMAPAEVGPASQTKEPSQVVPNREMVVAGSNIQSALSLNKPLIDPVALTKTVSLIFMGLISILLLLDLIILRRRGVFRISSHHLAHLSFLAVSGAAILASNSGDILQGLTYLR</sequence>
<keyword evidence="1" id="KW-0812">Transmembrane</keyword>
<dbReference type="AlphaFoldDB" id="A0A0G0WEA4"/>
<dbReference type="Pfam" id="PF00188">
    <property type="entry name" value="CAP"/>
    <property type="match status" value="1"/>
</dbReference>
<evidence type="ECO:0000256" key="1">
    <source>
        <dbReference type="SAM" id="Phobius"/>
    </source>
</evidence>
<evidence type="ECO:0000259" key="2">
    <source>
        <dbReference type="Pfam" id="PF00188"/>
    </source>
</evidence>
<protein>
    <recommendedName>
        <fullName evidence="2">SCP domain-containing protein</fullName>
    </recommendedName>
</protein>
<feature type="transmembrane region" description="Helical" evidence="1">
    <location>
        <begin position="20"/>
        <end position="40"/>
    </location>
</feature>
<keyword evidence="1" id="KW-1133">Transmembrane helix</keyword>
<keyword evidence="1" id="KW-0472">Membrane</keyword>
<dbReference type="Gene3D" id="3.40.33.10">
    <property type="entry name" value="CAP"/>
    <property type="match status" value="1"/>
</dbReference>
<dbReference type="CDD" id="cd05379">
    <property type="entry name" value="CAP_bacterial"/>
    <property type="match status" value="1"/>
</dbReference>
<gene>
    <name evidence="3" type="ORF">UU29_C0011G0032</name>
</gene>
<name>A0A0G0WEA4_9BACT</name>
<evidence type="ECO:0000313" key="4">
    <source>
        <dbReference type="Proteomes" id="UP000034601"/>
    </source>
</evidence>
<dbReference type="PANTHER" id="PTHR31157">
    <property type="entry name" value="SCP DOMAIN-CONTAINING PROTEIN"/>
    <property type="match status" value="1"/>
</dbReference>
<dbReference type="InterPro" id="IPR035940">
    <property type="entry name" value="CAP_sf"/>
</dbReference>
<feature type="transmembrane region" description="Helical" evidence="1">
    <location>
        <begin position="259"/>
        <end position="278"/>
    </location>
</feature>